<feature type="transmembrane region" description="Helical" evidence="8">
    <location>
        <begin position="125"/>
        <end position="146"/>
    </location>
</feature>
<feature type="transmembrane region" description="Helical" evidence="8">
    <location>
        <begin position="357"/>
        <end position="377"/>
    </location>
</feature>
<sequence>MAVAGAAFRLARSEQLTLLAAGVAFYGFISLVPLMLLALGIAASIGGEALAARLTAAASDVLTPAARELLAETIVDDTGRQGATVVGILGLLWGSSRVLRGLDRAFSRVYGTAGEKSLLDTVWDAMIVFIGISLGLVIVGLLEVAIRFLPGYGLSVVGQLFVVLGLVATFLPLYVVFPGANVGLREAAPGTIVAAIGWYALSRSFWLYTDLVTGYAVYGALGAVFLVLVWLYVGAIILVFGAVLNAVLVTREVDRQLQSPGHRQISTEAMTDDATGADEGATEDRESDRATARSASARTRDRASDAAALREEIERLRDRVDAFEDDVEDRTVRRESLEGDLKRYVRRRVRRGHARDWGPYLVLLYGTAMSIAAFYFLKGGWAILALLVVWTSTLGVYVLMVLFGFGLSLLGIPGRLRNLVGERRS</sequence>
<organism evidence="9 10">
    <name type="scientific">Natrinema altunense (strain JCM 12890 / CGMCC 1.3731 / AJ2)</name>
    <dbReference type="NCBI Taxonomy" id="1227494"/>
    <lineage>
        <taxon>Archaea</taxon>
        <taxon>Methanobacteriati</taxon>
        <taxon>Methanobacteriota</taxon>
        <taxon>Stenosarchaea group</taxon>
        <taxon>Halobacteria</taxon>
        <taxon>Halobacteriales</taxon>
        <taxon>Natrialbaceae</taxon>
        <taxon>Natrinema</taxon>
    </lineage>
</organism>
<comment type="subcellular location">
    <subcellularLocation>
        <location evidence="1">Cell membrane</location>
        <topology evidence="1">Multi-pass membrane protein</topology>
    </subcellularLocation>
</comment>
<keyword evidence="10" id="KW-1185">Reference proteome</keyword>
<dbReference type="NCBIfam" id="TIGR00765">
    <property type="entry name" value="yihY_not_rbn"/>
    <property type="match status" value="1"/>
</dbReference>
<dbReference type="PATRIC" id="fig|1227494.3.peg.1676"/>
<evidence type="ECO:0000313" key="9">
    <source>
        <dbReference type="EMBL" id="ELY86927.1"/>
    </source>
</evidence>
<evidence type="ECO:0000256" key="6">
    <source>
        <dbReference type="SAM" id="Coils"/>
    </source>
</evidence>
<dbReference type="eggNOG" id="arCOG07870">
    <property type="taxonomic scope" value="Archaea"/>
</dbReference>
<dbReference type="EMBL" id="AOIK01000025">
    <property type="protein sequence ID" value="ELY86927.1"/>
    <property type="molecule type" value="Genomic_DNA"/>
</dbReference>
<keyword evidence="4 8" id="KW-1133">Transmembrane helix</keyword>
<proteinExistence type="predicted"/>
<evidence type="ECO:0000313" key="10">
    <source>
        <dbReference type="Proteomes" id="UP000011511"/>
    </source>
</evidence>
<feature type="transmembrane region" description="Helical" evidence="8">
    <location>
        <begin position="215"/>
        <end position="248"/>
    </location>
</feature>
<feature type="transmembrane region" description="Helical" evidence="8">
    <location>
        <begin position="23"/>
        <end position="45"/>
    </location>
</feature>
<evidence type="ECO:0000256" key="7">
    <source>
        <dbReference type="SAM" id="MobiDB-lite"/>
    </source>
</evidence>
<keyword evidence="5 8" id="KW-0472">Membrane</keyword>
<comment type="caution">
    <text evidence="9">The sequence shown here is derived from an EMBL/GenBank/DDBJ whole genome shotgun (WGS) entry which is preliminary data.</text>
</comment>
<dbReference type="eggNOG" id="arCOG04965">
    <property type="taxonomic scope" value="Archaea"/>
</dbReference>
<feature type="compositionally biased region" description="Basic and acidic residues" evidence="7">
    <location>
        <begin position="282"/>
        <end position="291"/>
    </location>
</feature>
<evidence type="ECO:0000256" key="3">
    <source>
        <dbReference type="ARBA" id="ARBA00022692"/>
    </source>
</evidence>
<dbReference type="Proteomes" id="UP000011511">
    <property type="component" value="Unassembled WGS sequence"/>
</dbReference>
<keyword evidence="6" id="KW-0175">Coiled coil</keyword>
<keyword evidence="2" id="KW-1003">Cell membrane</keyword>
<keyword evidence="3 8" id="KW-0812">Transmembrane</keyword>
<protein>
    <submittedName>
        <fullName evidence="9">Ribonuclease BN</fullName>
    </submittedName>
</protein>
<dbReference type="Pfam" id="PF03631">
    <property type="entry name" value="Virul_fac_BrkB"/>
    <property type="match status" value="1"/>
</dbReference>
<feature type="coiled-coil region" evidence="6">
    <location>
        <begin position="306"/>
        <end position="333"/>
    </location>
</feature>
<reference evidence="9 10" key="1">
    <citation type="journal article" date="2014" name="PLoS Genet.">
        <title>Phylogenetically driven sequencing of extremely halophilic archaea reveals strategies for static and dynamic osmo-response.</title>
        <authorList>
            <person name="Becker E.A."/>
            <person name="Seitzer P.M."/>
            <person name="Tritt A."/>
            <person name="Larsen D."/>
            <person name="Krusor M."/>
            <person name="Yao A.I."/>
            <person name="Wu D."/>
            <person name="Madern D."/>
            <person name="Eisen J.A."/>
            <person name="Darling A.E."/>
            <person name="Facciotti M.T."/>
        </authorList>
    </citation>
    <scope>NUCLEOTIDE SEQUENCE [LARGE SCALE GENOMIC DNA]</scope>
    <source>
        <strain evidence="9 10">JCM 12890</strain>
    </source>
</reference>
<name>L9ZMZ8_NATA2</name>
<dbReference type="AlphaFoldDB" id="L9ZMZ8"/>
<feature type="region of interest" description="Disordered" evidence="7">
    <location>
        <begin position="259"/>
        <end position="305"/>
    </location>
</feature>
<evidence type="ECO:0000256" key="1">
    <source>
        <dbReference type="ARBA" id="ARBA00004651"/>
    </source>
</evidence>
<dbReference type="InterPro" id="IPR017039">
    <property type="entry name" value="Virul_fac_BrkB"/>
</dbReference>
<evidence type="ECO:0000256" key="8">
    <source>
        <dbReference type="SAM" id="Phobius"/>
    </source>
</evidence>
<accession>L9ZMZ8</accession>
<dbReference type="PANTHER" id="PTHR30213:SF0">
    <property type="entry name" value="UPF0761 MEMBRANE PROTEIN YIHY"/>
    <property type="match status" value="1"/>
</dbReference>
<feature type="transmembrane region" description="Helical" evidence="8">
    <location>
        <begin position="152"/>
        <end position="175"/>
    </location>
</feature>
<dbReference type="PANTHER" id="PTHR30213">
    <property type="entry name" value="INNER MEMBRANE PROTEIN YHJD"/>
    <property type="match status" value="1"/>
</dbReference>
<gene>
    <name evidence="9" type="ORF">C485_08422</name>
</gene>
<feature type="transmembrane region" description="Helical" evidence="8">
    <location>
        <begin position="383"/>
        <end position="410"/>
    </location>
</feature>
<dbReference type="GO" id="GO:0005886">
    <property type="term" value="C:plasma membrane"/>
    <property type="evidence" value="ECO:0007669"/>
    <property type="project" value="UniProtKB-SubCell"/>
</dbReference>
<evidence type="ECO:0000256" key="2">
    <source>
        <dbReference type="ARBA" id="ARBA00022475"/>
    </source>
</evidence>
<evidence type="ECO:0000256" key="5">
    <source>
        <dbReference type="ARBA" id="ARBA00023136"/>
    </source>
</evidence>
<evidence type="ECO:0000256" key="4">
    <source>
        <dbReference type="ARBA" id="ARBA00022989"/>
    </source>
</evidence>
<feature type="compositionally biased region" description="Polar residues" evidence="7">
    <location>
        <begin position="259"/>
        <end position="269"/>
    </location>
</feature>